<protein>
    <submittedName>
        <fullName evidence="1">Uncharacterized protein</fullName>
    </submittedName>
</protein>
<reference evidence="1" key="1">
    <citation type="submission" date="2022-12" db="EMBL/GenBank/DDBJ databases">
        <title>Genome Sequence of Lasiodiplodia mahajangana.</title>
        <authorList>
            <person name="Buettner E."/>
        </authorList>
    </citation>
    <scope>NUCLEOTIDE SEQUENCE</scope>
    <source>
        <strain evidence="1">VT137</strain>
    </source>
</reference>
<comment type="caution">
    <text evidence="1">The sequence shown here is derived from an EMBL/GenBank/DDBJ whole genome shotgun (WGS) entry which is preliminary data.</text>
</comment>
<evidence type="ECO:0000313" key="1">
    <source>
        <dbReference type="EMBL" id="KAJ8124918.1"/>
    </source>
</evidence>
<organism evidence="1 2">
    <name type="scientific">Lasiodiplodia mahajangana</name>
    <dbReference type="NCBI Taxonomy" id="1108764"/>
    <lineage>
        <taxon>Eukaryota</taxon>
        <taxon>Fungi</taxon>
        <taxon>Dikarya</taxon>
        <taxon>Ascomycota</taxon>
        <taxon>Pezizomycotina</taxon>
        <taxon>Dothideomycetes</taxon>
        <taxon>Dothideomycetes incertae sedis</taxon>
        <taxon>Botryosphaeriales</taxon>
        <taxon>Botryosphaeriaceae</taxon>
        <taxon>Lasiodiplodia</taxon>
    </lineage>
</organism>
<accession>A0ACC2JCJ4</accession>
<dbReference type="EMBL" id="JAPUUL010002677">
    <property type="protein sequence ID" value="KAJ8124918.1"/>
    <property type="molecule type" value="Genomic_DNA"/>
</dbReference>
<keyword evidence="2" id="KW-1185">Reference proteome</keyword>
<proteinExistence type="predicted"/>
<evidence type="ECO:0000313" key="2">
    <source>
        <dbReference type="Proteomes" id="UP001153332"/>
    </source>
</evidence>
<sequence>MIPPSLTASMYGFGSDLEYIILTHYLVVLLDENAVEFTEEEVEEEEDDDEPLFIPFPGFTRTIEPLPYRGSDPEWETYVKVSRNEALLISMRARLADMACATVARHPVLCARFGKDVKVARYWLTIQYPFRPPPTLSIGGGNGITWAEQPVDPVAVSWTRQALWPSAVTLSLWSFTNALLRQNVTAIANFFGYESQTDPISNMQQAIEKINRQITRQPGKPSPALPAPPSQDRTGEGSSGSSLPPVDKQSTGSTTTPETLGRGASMGDAVPTVPSAKDMYMIRTAQEHTSGPWDKFKQSLAKKWRAPMSYPPRGSIRVSGLVEIDSPHYALMVDCVGWWDPQTEKYDLRTLTLQLRGVRPKKQSPLR</sequence>
<dbReference type="Proteomes" id="UP001153332">
    <property type="component" value="Unassembled WGS sequence"/>
</dbReference>
<name>A0ACC2JCJ4_9PEZI</name>
<gene>
    <name evidence="1" type="ORF">O1611_g8722</name>
</gene>